<evidence type="ECO:0000313" key="7">
    <source>
        <dbReference type="Proteomes" id="UP000019426"/>
    </source>
</evidence>
<dbReference type="GO" id="GO:0002020">
    <property type="term" value="F:protease binding"/>
    <property type="evidence" value="ECO:0007669"/>
    <property type="project" value="TreeGrafter"/>
</dbReference>
<keyword evidence="4" id="KW-1133">Transmembrane helix</keyword>
<evidence type="ECO:0000313" key="6">
    <source>
        <dbReference type="EMBL" id="CDM68036.1"/>
    </source>
</evidence>
<evidence type="ECO:0000256" key="2">
    <source>
        <dbReference type="ARBA" id="ARBA00007161"/>
    </source>
</evidence>
<comment type="similarity">
    <text evidence="2">Belongs to the band 7/mec-2 family. Flotillin subfamily.</text>
</comment>
<dbReference type="RefSeq" id="WP_044036821.1">
    <property type="nucleotide sequence ID" value="NZ_HG917868.1"/>
</dbReference>
<evidence type="ECO:0000259" key="5">
    <source>
        <dbReference type="SMART" id="SM00244"/>
    </source>
</evidence>
<dbReference type="PANTHER" id="PTHR13806">
    <property type="entry name" value="FLOTILLIN-RELATED"/>
    <property type="match status" value="1"/>
</dbReference>
<name>W6RTV8_9CLOT</name>
<comment type="subcellular location">
    <subcellularLocation>
        <location evidence="1">Membrane</location>
    </subcellularLocation>
</comment>
<gene>
    <name evidence="6" type="ORF">CM240_0872</name>
</gene>
<dbReference type="Pfam" id="PF15975">
    <property type="entry name" value="Flot"/>
    <property type="match status" value="1"/>
</dbReference>
<organism evidence="6 7">
    <name type="scientific">Clostridium bornimense</name>
    <dbReference type="NCBI Taxonomy" id="1216932"/>
    <lineage>
        <taxon>Bacteria</taxon>
        <taxon>Bacillati</taxon>
        <taxon>Bacillota</taxon>
        <taxon>Clostridia</taxon>
        <taxon>Eubacteriales</taxon>
        <taxon>Clostridiaceae</taxon>
        <taxon>Clostridium</taxon>
    </lineage>
</organism>
<dbReference type="AlphaFoldDB" id="W6RTV8"/>
<evidence type="ECO:0000256" key="1">
    <source>
        <dbReference type="ARBA" id="ARBA00004370"/>
    </source>
</evidence>
<keyword evidence="3 4" id="KW-0472">Membrane</keyword>
<dbReference type="Pfam" id="PF01145">
    <property type="entry name" value="Band_7"/>
    <property type="match status" value="1"/>
</dbReference>
<dbReference type="InterPro" id="IPR027705">
    <property type="entry name" value="Flotillin_fam"/>
</dbReference>
<feature type="transmembrane region" description="Helical" evidence="4">
    <location>
        <begin position="6"/>
        <end position="25"/>
    </location>
</feature>
<dbReference type="GO" id="GO:0005886">
    <property type="term" value="C:plasma membrane"/>
    <property type="evidence" value="ECO:0007669"/>
    <property type="project" value="TreeGrafter"/>
</dbReference>
<dbReference type="SMART" id="SM00244">
    <property type="entry name" value="PHB"/>
    <property type="match status" value="1"/>
</dbReference>
<sequence>MEIPTGAIITAICILVVIAIILITWKKAPADKAIVVTGLKKRVISGGGGLVIPFFEQTDRISLENMKVEVRTHESLDSNGVPIDTDGVAIIKIISSSTGILLAMEQFNTGKERETIEVIKSTVQDVLEGKLREIVSKMSIEEIYKDREMFANEVENVAKNDLEKMGLEIKTFTIRDIDDTKGYLTALGAKQIAEVKKNAAIAEAEAQREEKQKTAEAKRLGTEAEIKADTEIAKAIKEKELRVQAYKEEEQRAKAKADFSYEVEQNIVKKQVIEAAKNAELFEEQRQTEIAEQQARKKAMELDATIKKVAEADKYSEEQKAEAERYKLIKQAEAEAEAIKIKGMAEADAIRLKGEANADAMKAEAEAMKEKAEAYKLYGDAAIIQMLADKLPEIARYIAEPLSRTDKMVVIDNGGQGGASKITKNVTNVMAELPDVINSLTGINIVDLIKDMSKKEKINKMAITKDDTPEIKEIKE</sequence>
<keyword evidence="7" id="KW-1185">Reference proteome</keyword>
<dbReference type="Proteomes" id="UP000019426">
    <property type="component" value="Chromosome M2/40_rep1"/>
</dbReference>
<dbReference type="STRING" id="1216932.CM240_0872"/>
<evidence type="ECO:0000256" key="3">
    <source>
        <dbReference type="ARBA" id="ARBA00023136"/>
    </source>
</evidence>
<dbReference type="SUPFAM" id="SSF117892">
    <property type="entry name" value="Band 7/SPFH domain"/>
    <property type="match status" value="1"/>
</dbReference>
<reference evidence="6 7" key="1">
    <citation type="submission" date="2013-11" db="EMBL/GenBank/DDBJ databases">
        <title>Complete genome sequence of Clostridum sp. M2/40.</title>
        <authorList>
            <person name="Wibberg D."/>
            <person name="Puehler A."/>
            <person name="Schlueter A."/>
        </authorList>
    </citation>
    <scope>NUCLEOTIDE SEQUENCE [LARGE SCALE GENOMIC DNA]</scope>
    <source>
        <strain evidence="7">M2/40</strain>
    </source>
</reference>
<dbReference type="EMBL" id="HG917868">
    <property type="protein sequence ID" value="CDM68036.1"/>
    <property type="molecule type" value="Genomic_DNA"/>
</dbReference>
<proteinExistence type="inferred from homology"/>
<dbReference type="PATRIC" id="fig|1216932.3.peg.858"/>
<dbReference type="InterPro" id="IPR031905">
    <property type="entry name" value="Flotillin_C"/>
</dbReference>
<dbReference type="CDD" id="cd03399">
    <property type="entry name" value="SPFH_flotillin"/>
    <property type="match status" value="1"/>
</dbReference>
<dbReference type="InterPro" id="IPR036013">
    <property type="entry name" value="Band_7/SPFH_dom_sf"/>
</dbReference>
<dbReference type="PANTHER" id="PTHR13806:SF46">
    <property type="entry name" value="FLOTILLIN-1-RELATED"/>
    <property type="match status" value="1"/>
</dbReference>
<dbReference type="HOGENOM" id="CLU_038134_0_1_9"/>
<evidence type="ECO:0000256" key="4">
    <source>
        <dbReference type="SAM" id="Phobius"/>
    </source>
</evidence>
<dbReference type="InterPro" id="IPR001107">
    <property type="entry name" value="Band_7"/>
</dbReference>
<protein>
    <recommendedName>
        <fullName evidence="5">Band 7 domain-containing protein</fullName>
    </recommendedName>
</protein>
<dbReference type="GO" id="GO:0072659">
    <property type="term" value="P:protein localization to plasma membrane"/>
    <property type="evidence" value="ECO:0007669"/>
    <property type="project" value="TreeGrafter"/>
</dbReference>
<feature type="domain" description="Band 7" evidence="5">
    <location>
        <begin position="22"/>
        <end position="191"/>
    </location>
</feature>
<dbReference type="eggNOG" id="COG2268">
    <property type="taxonomic scope" value="Bacteria"/>
</dbReference>
<dbReference type="Gene3D" id="3.30.479.30">
    <property type="entry name" value="Band 7 domain"/>
    <property type="match status" value="1"/>
</dbReference>
<accession>W6RTV8</accession>
<keyword evidence="4" id="KW-0812">Transmembrane</keyword>
<dbReference type="KEGG" id="clt:CM240_0872"/>
<dbReference type="OrthoDB" id="9786220at2"/>